<sequence length="98" mass="11129">MMTEVAMGFPKNQFGVPQYPDNDARKLFVLLSAIDLLERPTGSAIADLTSHAREAIDQDVMRLREEFGVNLHKVGDIYHIESWGDVIQREGIKRFLKA</sequence>
<keyword evidence="2" id="KW-1185">Reference proteome</keyword>
<reference evidence="1 2" key="1">
    <citation type="submission" date="2023-10" db="EMBL/GenBank/DDBJ databases">
        <title>Noviherbaspirillum sp. CPCC 100848 genome assembly.</title>
        <authorList>
            <person name="Li X.Y."/>
            <person name="Fang X.M."/>
        </authorList>
    </citation>
    <scope>NUCLEOTIDE SEQUENCE [LARGE SCALE GENOMIC DNA]</scope>
    <source>
        <strain evidence="1 2">CPCC 100848</strain>
    </source>
</reference>
<name>A0ABU6JJ14_9BURK</name>
<evidence type="ECO:0000313" key="1">
    <source>
        <dbReference type="EMBL" id="MEC4723671.1"/>
    </source>
</evidence>
<dbReference type="Proteomes" id="UP001352263">
    <property type="component" value="Unassembled WGS sequence"/>
</dbReference>
<organism evidence="1 2">
    <name type="scientific">Noviherbaspirillum album</name>
    <dbReference type="NCBI Taxonomy" id="3080276"/>
    <lineage>
        <taxon>Bacteria</taxon>
        <taxon>Pseudomonadati</taxon>
        <taxon>Pseudomonadota</taxon>
        <taxon>Betaproteobacteria</taxon>
        <taxon>Burkholderiales</taxon>
        <taxon>Oxalobacteraceae</taxon>
        <taxon>Noviherbaspirillum</taxon>
    </lineage>
</organism>
<comment type="caution">
    <text evidence="1">The sequence shown here is derived from an EMBL/GenBank/DDBJ whole genome shotgun (WGS) entry which is preliminary data.</text>
</comment>
<evidence type="ECO:0000313" key="2">
    <source>
        <dbReference type="Proteomes" id="UP001352263"/>
    </source>
</evidence>
<gene>
    <name evidence="1" type="ORF">RY831_31605</name>
</gene>
<accession>A0ABU6JJ14</accession>
<dbReference type="EMBL" id="JAWIIV010000067">
    <property type="protein sequence ID" value="MEC4723671.1"/>
    <property type="molecule type" value="Genomic_DNA"/>
</dbReference>
<dbReference type="RefSeq" id="WP_326510285.1">
    <property type="nucleotide sequence ID" value="NZ_JAWIIV010000067.1"/>
</dbReference>
<protein>
    <submittedName>
        <fullName evidence="1">Uncharacterized protein</fullName>
    </submittedName>
</protein>
<proteinExistence type="predicted"/>